<evidence type="ECO:0000313" key="2">
    <source>
        <dbReference type="EMBL" id="KAJ1136962.1"/>
    </source>
</evidence>
<dbReference type="Proteomes" id="UP001066276">
    <property type="component" value="Chromosome 6"/>
</dbReference>
<evidence type="ECO:0000313" key="3">
    <source>
        <dbReference type="Proteomes" id="UP001066276"/>
    </source>
</evidence>
<keyword evidence="3" id="KW-1185">Reference proteome</keyword>
<protein>
    <submittedName>
        <fullName evidence="2">Uncharacterized protein</fullName>
    </submittedName>
</protein>
<sequence length="157" mass="16897">MLLVPGGEAAAQHVRSVFSIAPNSRAIDLYVVSLTWCLVKEQQLSLLFMCSVHRVPGGGAAAQHVPALRQTGDLWHSPAHDAAVVRACRVQAWERKKPSSQHVESMGAGPALLHLRTPRSLAGRRTPRPASTEAENTLEKASSRAVHSAATRVSRCV</sequence>
<comment type="caution">
    <text evidence="2">The sequence shown here is derived from an EMBL/GenBank/DDBJ whole genome shotgun (WGS) entry which is preliminary data.</text>
</comment>
<proteinExistence type="predicted"/>
<evidence type="ECO:0000256" key="1">
    <source>
        <dbReference type="SAM" id="MobiDB-lite"/>
    </source>
</evidence>
<name>A0AAV7Q8U7_PLEWA</name>
<organism evidence="2 3">
    <name type="scientific">Pleurodeles waltl</name>
    <name type="common">Iberian ribbed newt</name>
    <dbReference type="NCBI Taxonomy" id="8319"/>
    <lineage>
        <taxon>Eukaryota</taxon>
        <taxon>Metazoa</taxon>
        <taxon>Chordata</taxon>
        <taxon>Craniata</taxon>
        <taxon>Vertebrata</taxon>
        <taxon>Euteleostomi</taxon>
        <taxon>Amphibia</taxon>
        <taxon>Batrachia</taxon>
        <taxon>Caudata</taxon>
        <taxon>Salamandroidea</taxon>
        <taxon>Salamandridae</taxon>
        <taxon>Pleurodelinae</taxon>
        <taxon>Pleurodeles</taxon>
    </lineage>
</organism>
<accession>A0AAV7Q8U7</accession>
<feature type="region of interest" description="Disordered" evidence="1">
    <location>
        <begin position="115"/>
        <end position="157"/>
    </location>
</feature>
<reference evidence="2" key="1">
    <citation type="journal article" date="2022" name="bioRxiv">
        <title>Sequencing and chromosome-scale assembly of the giantPleurodeles waltlgenome.</title>
        <authorList>
            <person name="Brown T."/>
            <person name="Elewa A."/>
            <person name="Iarovenko S."/>
            <person name="Subramanian E."/>
            <person name="Araus A.J."/>
            <person name="Petzold A."/>
            <person name="Susuki M."/>
            <person name="Suzuki K.-i.T."/>
            <person name="Hayashi T."/>
            <person name="Toyoda A."/>
            <person name="Oliveira C."/>
            <person name="Osipova E."/>
            <person name="Leigh N.D."/>
            <person name="Simon A."/>
            <person name="Yun M.H."/>
        </authorList>
    </citation>
    <scope>NUCLEOTIDE SEQUENCE</scope>
    <source>
        <strain evidence="2">20211129_DDA</strain>
        <tissue evidence="2">Liver</tissue>
    </source>
</reference>
<gene>
    <name evidence="2" type="ORF">NDU88_003375</name>
</gene>
<dbReference type="EMBL" id="JANPWB010000010">
    <property type="protein sequence ID" value="KAJ1136962.1"/>
    <property type="molecule type" value="Genomic_DNA"/>
</dbReference>
<dbReference type="AlphaFoldDB" id="A0AAV7Q8U7"/>